<evidence type="ECO:0000313" key="10">
    <source>
        <dbReference type="Proteomes" id="UP000219042"/>
    </source>
</evidence>
<keyword evidence="4 7" id="KW-0812">Transmembrane</keyword>
<dbReference type="RefSeq" id="WP_097079457.1">
    <property type="nucleotide sequence ID" value="NZ_BAABHT010000005.1"/>
</dbReference>
<reference evidence="10" key="1">
    <citation type="submission" date="2016-09" db="EMBL/GenBank/DDBJ databases">
        <authorList>
            <person name="Varghese N."/>
            <person name="Submissions S."/>
        </authorList>
    </citation>
    <scope>NUCLEOTIDE SEQUENCE [LARGE SCALE GENOMIC DNA]</scope>
    <source>
        <strain evidence="10">ANC 4466</strain>
    </source>
</reference>
<evidence type="ECO:0000256" key="1">
    <source>
        <dbReference type="ARBA" id="ARBA00004651"/>
    </source>
</evidence>
<evidence type="ECO:0000256" key="2">
    <source>
        <dbReference type="ARBA" id="ARBA00022448"/>
    </source>
</evidence>
<evidence type="ECO:0000256" key="3">
    <source>
        <dbReference type="ARBA" id="ARBA00022475"/>
    </source>
</evidence>
<keyword evidence="2 7" id="KW-0813">Transport</keyword>
<feature type="transmembrane region" description="Helical" evidence="7">
    <location>
        <begin position="133"/>
        <end position="151"/>
    </location>
</feature>
<dbReference type="OrthoDB" id="5298727at2"/>
<keyword evidence="3" id="KW-1003">Cell membrane</keyword>
<accession>A0A240EAE7</accession>
<dbReference type="GO" id="GO:0055085">
    <property type="term" value="P:transmembrane transport"/>
    <property type="evidence" value="ECO:0007669"/>
    <property type="project" value="InterPro"/>
</dbReference>
<evidence type="ECO:0000256" key="6">
    <source>
        <dbReference type="ARBA" id="ARBA00023136"/>
    </source>
</evidence>
<comment type="similarity">
    <text evidence="7">Belongs to the binding-protein-dependent transport system permease family.</text>
</comment>
<dbReference type="InterPro" id="IPR000515">
    <property type="entry name" value="MetI-like"/>
</dbReference>
<feature type="transmembrane region" description="Helical" evidence="7">
    <location>
        <begin position="231"/>
        <end position="253"/>
    </location>
</feature>
<sequence length="267" mass="29779">MQLSSPRYFPRFNFKLRSLKGWLIPIILLLLWQYSSGKSASHAYAFVPLQQVWEAFISLLNNGELGYNTWGSLKKALLGLVLGSLAGISLGALLAYSKLLNAFISPLFNAIRQVPLLGLTPLIALWFGNGETAKIFIIALASFYPLVINTYQGLSQHESKYQELAAIYQFSTWREFRQIRLPQAIPYILTGLNLAVPFTWITTTASELLFNAGAGLGNLMMKAEVNAEMDILLVCAITVTALGVLMTTFIRMLSRALLKWRPENKLS</sequence>
<proteinExistence type="inferred from homology"/>
<dbReference type="Gene3D" id="1.10.3720.10">
    <property type="entry name" value="MetI-like"/>
    <property type="match status" value="1"/>
</dbReference>
<dbReference type="EMBL" id="OANT01000005">
    <property type="protein sequence ID" value="SNX45698.1"/>
    <property type="molecule type" value="Genomic_DNA"/>
</dbReference>
<dbReference type="PANTHER" id="PTHR30151">
    <property type="entry name" value="ALKANE SULFONATE ABC TRANSPORTER-RELATED, MEMBRANE SUBUNIT"/>
    <property type="match status" value="1"/>
</dbReference>
<dbReference type="PROSITE" id="PS50928">
    <property type="entry name" value="ABC_TM1"/>
    <property type="match status" value="1"/>
</dbReference>
<feature type="domain" description="ABC transmembrane type-1" evidence="8">
    <location>
        <begin position="69"/>
        <end position="250"/>
    </location>
</feature>
<dbReference type="GO" id="GO:0005886">
    <property type="term" value="C:plasma membrane"/>
    <property type="evidence" value="ECO:0007669"/>
    <property type="project" value="UniProtKB-SubCell"/>
</dbReference>
<dbReference type="SUPFAM" id="SSF161098">
    <property type="entry name" value="MetI-like"/>
    <property type="match status" value="1"/>
</dbReference>
<evidence type="ECO:0000256" key="5">
    <source>
        <dbReference type="ARBA" id="ARBA00022989"/>
    </source>
</evidence>
<dbReference type="AlphaFoldDB" id="A0A240EAE7"/>
<feature type="transmembrane region" description="Helical" evidence="7">
    <location>
        <begin position="76"/>
        <end position="95"/>
    </location>
</feature>
<keyword evidence="10" id="KW-1185">Reference proteome</keyword>
<name>A0A240EAE7_9GAMM</name>
<evidence type="ECO:0000256" key="7">
    <source>
        <dbReference type="RuleBase" id="RU363032"/>
    </source>
</evidence>
<organism evidence="9 10">
    <name type="scientific">Acinetobacter puyangensis</name>
    <dbReference type="NCBI Taxonomy" id="1096779"/>
    <lineage>
        <taxon>Bacteria</taxon>
        <taxon>Pseudomonadati</taxon>
        <taxon>Pseudomonadota</taxon>
        <taxon>Gammaproteobacteria</taxon>
        <taxon>Moraxellales</taxon>
        <taxon>Moraxellaceae</taxon>
        <taxon>Acinetobacter</taxon>
    </lineage>
</organism>
<comment type="subcellular location">
    <subcellularLocation>
        <location evidence="1 7">Cell membrane</location>
        <topology evidence="1 7">Multi-pass membrane protein</topology>
    </subcellularLocation>
</comment>
<gene>
    <name evidence="9" type="ORF">SAMN05421731_105253</name>
</gene>
<feature type="transmembrane region" description="Helical" evidence="7">
    <location>
        <begin position="184"/>
        <end position="201"/>
    </location>
</feature>
<protein>
    <submittedName>
        <fullName evidence="9">Sulfonate transport system permease protein</fullName>
    </submittedName>
</protein>
<evidence type="ECO:0000313" key="9">
    <source>
        <dbReference type="EMBL" id="SNX45698.1"/>
    </source>
</evidence>
<keyword evidence="5 7" id="KW-1133">Transmembrane helix</keyword>
<dbReference type="Pfam" id="PF00528">
    <property type="entry name" value="BPD_transp_1"/>
    <property type="match status" value="1"/>
</dbReference>
<dbReference type="PANTHER" id="PTHR30151:SF0">
    <property type="entry name" value="ABC TRANSPORTER PERMEASE PROTEIN MJ0413-RELATED"/>
    <property type="match status" value="1"/>
</dbReference>
<dbReference type="InterPro" id="IPR035906">
    <property type="entry name" value="MetI-like_sf"/>
</dbReference>
<evidence type="ECO:0000259" key="8">
    <source>
        <dbReference type="PROSITE" id="PS50928"/>
    </source>
</evidence>
<dbReference type="CDD" id="cd06261">
    <property type="entry name" value="TM_PBP2"/>
    <property type="match status" value="1"/>
</dbReference>
<keyword evidence="6 7" id="KW-0472">Membrane</keyword>
<dbReference type="Proteomes" id="UP000219042">
    <property type="component" value="Unassembled WGS sequence"/>
</dbReference>
<feature type="transmembrane region" description="Helical" evidence="7">
    <location>
        <begin position="107"/>
        <end position="127"/>
    </location>
</feature>
<evidence type="ECO:0000256" key="4">
    <source>
        <dbReference type="ARBA" id="ARBA00022692"/>
    </source>
</evidence>